<evidence type="ECO:0000256" key="3">
    <source>
        <dbReference type="ARBA" id="ARBA00022968"/>
    </source>
</evidence>
<keyword evidence="3" id="KW-0735">Signal-anchor</keyword>
<dbReference type="InterPro" id="IPR050922">
    <property type="entry name" value="LytR/CpsA/Psr_CW_biosynth"/>
</dbReference>
<dbReference type="EMBL" id="FNQR01000004">
    <property type="protein sequence ID" value="SEA39050.1"/>
    <property type="molecule type" value="Genomic_DNA"/>
</dbReference>
<keyword evidence="4" id="KW-0472">Membrane</keyword>
<sequence>MNRKLKISLLVVLFITVAGIGTAGGYALYLSHKAQQAVSDSQQGLGRGEKSTMRESAVNPFDDNISVLFVGVDDSEKREKEGNALSDALILATFNDENKSVKMVSIPRDSYVNIPEVGYKDKITHAHAFGGIDATIEAVEGMFHIPVDYYVRLNFNSFVEVVNALNGIQYDVPFEIKEQNSEDQPEAIHLKPGIQKLTGEEALALARTRKYDSDLARGQRQMELIQAIVQKAKKPEAINDYGNLIDSIKSNFTTNMAFNELLSFKDYFLNENGLQYDEMQLEGKGIWINNGWYYEVKETSLVTVREKLKNHLGIELIQYYDREFTAEETTPYY</sequence>
<keyword evidence="4" id="KW-1133">Transmembrane helix</keyword>
<keyword evidence="7" id="KW-1185">Reference proteome</keyword>
<feature type="domain" description="Cell envelope-related transcriptional attenuator" evidence="5">
    <location>
        <begin position="86"/>
        <end position="233"/>
    </location>
</feature>
<evidence type="ECO:0000256" key="4">
    <source>
        <dbReference type="ARBA" id="ARBA00022989"/>
    </source>
</evidence>
<evidence type="ECO:0000256" key="1">
    <source>
        <dbReference type="ARBA" id="ARBA00006068"/>
    </source>
</evidence>
<keyword evidence="2" id="KW-0812">Transmembrane</keyword>
<organism evidence="6 7">
    <name type="scientific">Thalassobacillus cyri</name>
    <dbReference type="NCBI Taxonomy" id="571932"/>
    <lineage>
        <taxon>Bacteria</taxon>
        <taxon>Bacillati</taxon>
        <taxon>Bacillota</taxon>
        <taxon>Bacilli</taxon>
        <taxon>Bacillales</taxon>
        <taxon>Bacillaceae</taxon>
        <taxon>Thalassobacillus</taxon>
    </lineage>
</organism>
<reference evidence="6 7" key="1">
    <citation type="submission" date="2016-10" db="EMBL/GenBank/DDBJ databases">
        <authorList>
            <person name="de Groot N.N."/>
        </authorList>
    </citation>
    <scope>NUCLEOTIDE SEQUENCE [LARGE SCALE GENOMIC DNA]</scope>
    <source>
        <strain evidence="6 7">CCM7597</strain>
    </source>
</reference>
<dbReference type="PANTHER" id="PTHR33392:SF3">
    <property type="entry name" value="POLYISOPRENYL-TEICHOIC ACID--PEPTIDOGLYCAN TEICHOIC ACID TRANSFERASE TAGT"/>
    <property type="match status" value="1"/>
</dbReference>
<dbReference type="InterPro" id="IPR004474">
    <property type="entry name" value="LytR_CpsA_psr"/>
</dbReference>
<name>A0A1H4AT40_9BACI</name>
<dbReference type="PANTHER" id="PTHR33392">
    <property type="entry name" value="POLYISOPRENYL-TEICHOIC ACID--PEPTIDOGLYCAN TEICHOIC ACID TRANSFERASE TAGU"/>
    <property type="match status" value="1"/>
</dbReference>
<gene>
    <name evidence="6" type="ORF">SAMN05421743_104194</name>
</gene>
<evidence type="ECO:0000313" key="7">
    <source>
        <dbReference type="Proteomes" id="UP000198584"/>
    </source>
</evidence>
<dbReference type="RefSeq" id="WP_176791376.1">
    <property type="nucleotide sequence ID" value="NZ_FNQR01000004.1"/>
</dbReference>
<dbReference type="Pfam" id="PF03816">
    <property type="entry name" value="LytR_cpsA_psr"/>
    <property type="match status" value="1"/>
</dbReference>
<evidence type="ECO:0000256" key="2">
    <source>
        <dbReference type="ARBA" id="ARBA00022692"/>
    </source>
</evidence>
<dbReference type="STRING" id="571932.SAMN05421743_104194"/>
<evidence type="ECO:0000259" key="5">
    <source>
        <dbReference type="Pfam" id="PF03816"/>
    </source>
</evidence>
<dbReference type="NCBIfam" id="TIGR00350">
    <property type="entry name" value="lytR_cpsA_psr"/>
    <property type="match status" value="1"/>
</dbReference>
<dbReference type="GO" id="GO:0071555">
    <property type="term" value="P:cell wall organization"/>
    <property type="evidence" value="ECO:0007669"/>
    <property type="project" value="UniProtKB-KW"/>
</dbReference>
<evidence type="ECO:0000313" key="6">
    <source>
        <dbReference type="EMBL" id="SEA39050.1"/>
    </source>
</evidence>
<accession>A0A1H4AT40</accession>
<dbReference type="Proteomes" id="UP000198584">
    <property type="component" value="Unassembled WGS sequence"/>
</dbReference>
<proteinExistence type="inferred from homology"/>
<dbReference type="Gene3D" id="3.40.630.190">
    <property type="entry name" value="LCP protein"/>
    <property type="match status" value="1"/>
</dbReference>
<dbReference type="AlphaFoldDB" id="A0A1H4AT40"/>
<comment type="similarity">
    <text evidence="1">Belongs to the LytR/CpsA/Psr (LCP) family.</text>
</comment>
<protein>
    <submittedName>
        <fullName evidence="6">Cell envelope-related function transcriptional attenuator common domain-containing protein</fullName>
    </submittedName>
</protein>